<dbReference type="InterPro" id="IPR002347">
    <property type="entry name" value="SDR_fam"/>
</dbReference>
<keyword evidence="9" id="KW-1185">Reference proteome</keyword>
<name>A0AA89BX79_PINIB</name>
<accession>A0AA89BX79</accession>
<keyword evidence="3" id="KW-0521">NADP</keyword>
<dbReference type="PRINTS" id="PR00080">
    <property type="entry name" value="SDRFAMILY"/>
</dbReference>
<proteinExistence type="inferred from homology"/>
<evidence type="ECO:0000256" key="3">
    <source>
        <dbReference type="ARBA" id="ARBA00022857"/>
    </source>
</evidence>
<dbReference type="Gene3D" id="3.40.50.720">
    <property type="entry name" value="NAD(P)-binding Rossmann-like Domain"/>
    <property type="match status" value="2"/>
</dbReference>
<dbReference type="PANTHER" id="PTHR43157">
    <property type="entry name" value="PHOSPHATIDYLINOSITOL-GLYCAN BIOSYNTHESIS CLASS F PROTEIN-RELATED"/>
    <property type="match status" value="1"/>
</dbReference>
<comment type="catalytic activity">
    <reaction evidence="6">
        <text>all-trans-retinol + NADP(+) = all-trans-retinal + NADPH + H(+)</text>
        <dbReference type="Rhea" id="RHEA:25033"/>
        <dbReference type="ChEBI" id="CHEBI:15378"/>
        <dbReference type="ChEBI" id="CHEBI:17336"/>
        <dbReference type="ChEBI" id="CHEBI:17898"/>
        <dbReference type="ChEBI" id="CHEBI:57783"/>
        <dbReference type="ChEBI" id="CHEBI:58349"/>
        <dbReference type="EC" id="1.1.1.300"/>
    </reaction>
</comment>
<evidence type="ECO:0000256" key="2">
    <source>
        <dbReference type="ARBA" id="ARBA00012852"/>
    </source>
</evidence>
<dbReference type="PANTHER" id="PTHR43157:SF26">
    <property type="entry name" value="RETINOL DEHYDROGENASE-LIKE"/>
    <property type="match status" value="1"/>
</dbReference>
<dbReference type="AlphaFoldDB" id="A0AA89BX79"/>
<gene>
    <name evidence="8" type="ORF">FSP39_021539</name>
</gene>
<dbReference type="EC" id="1.1.1.300" evidence="2"/>
<dbReference type="FunFam" id="3.40.50.720:FF:000145">
    <property type="entry name" value="Retinol dehydrogenase 12"/>
    <property type="match status" value="1"/>
</dbReference>
<sequence length="483" mass="53927">MRQGTSLRLNSVIFVSPASARVILACRDITKAERAAADIRSITHNENVLVRIVDLASLRSVSRFANEVLKTEEKIHILINNAGVMMCPYWQTEDGFEMQFGTNHLGHFLLTNLLLARIKDSAPARIINVSSLVHSRPVTFDFDHLNDKKTYRPITAYQQSKLANVLFTRELSKRLAGVGTALLKYHFAGGVCRSKARLDGKTVIITGANTGIGKETAKDLARRGARVILACRDLTRANVAADEIKKDTKNDKIVVRKLDLASLQSVRDFSADILKSEPKIDILINNAGIMRCPYWKTEDGFEMQFGVNHLGHFLLTNLLLDRIKESAPARIVTVSSLAHTRIDGINFDDINSEKEYDPKKAYSQSKLANVLFTRELSKRLNGTGVTANSLHPGVIKTELGRHMNISWLYRQLLIPVFLIFIKTPEQGAQTTICCAVSEELNDVSGKYFSDCVIKEETEAAQDDAAAERLWKLSEEMVGMKNKQ</sequence>
<evidence type="ECO:0000256" key="4">
    <source>
        <dbReference type="ARBA" id="ARBA00023002"/>
    </source>
</evidence>
<comment type="caution">
    <text evidence="8">The sequence shown here is derived from an EMBL/GenBank/DDBJ whole genome shotgun (WGS) entry which is preliminary data.</text>
</comment>
<dbReference type="Pfam" id="PF00106">
    <property type="entry name" value="adh_short"/>
    <property type="match status" value="2"/>
</dbReference>
<dbReference type="PRINTS" id="PR00081">
    <property type="entry name" value="GDHRDH"/>
</dbReference>
<dbReference type="Proteomes" id="UP001186944">
    <property type="component" value="Unassembled WGS sequence"/>
</dbReference>
<keyword evidence="4" id="KW-0560">Oxidoreductase</keyword>
<dbReference type="NCBIfam" id="NF004846">
    <property type="entry name" value="PRK06197.1"/>
    <property type="match status" value="1"/>
</dbReference>
<evidence type="ECO:0000313" key="8">
    <source>
        <dbReference type="EMBL" id="KAK3093893.1"/>
    </source>
</evidence>
<comment type="pathway">
    <text evidence="1">Cofactor metabolism; retinol metabolism.</text>
</comment>
<keyword evidence="5" id="KW-0443">Lipid metabolism</keyword>
<evidence type="ECO:0000313" key="9">
    <source>
        <dbReference type="Proteomes" id="UP001186944"/>
    </source>
</evidence>
<protein>
    <recommendedName>
        <fullName evidence="2">NADP-retinol dehydrogenase</fullName>
        <ecNumber evidence="2">1.1.1.300</ecNumber>
    </recommendedName>
</protein>
<organism evidence="8 9">
    <name type="scientific">Pinctada imbricata</name>
    <name type="common">Atlantic pearl-oyster</name>
    <name type="synonym">Pinctada martensii</name>
    <dbReference type="NCBI Taxonomy" id="66713"/>
    <lineage>
        <taxon>Eukaryota</taxon>
        <taxon>Metazoa</taxon>
        <taxon>Spiralia</taxon>
        <taxon>Lophotrochozoa</taxon>
        <taxon>Mollusca</taxon>
        <taxon>Bivalvia</taxon>
        <taxon>Autobranchia</taxon>
        <taxon>Pteriomorphia</taxon>
        <taxon>Pterioida</taxon>
        <taxon>Pterioidea</taxon>
        <taxon>Pteriidae</taxon>
        <taxon>Pinctada</taxon>
    </lineage>
</organism>
<dbReference type="InterPro" id="IPR036291">
    <property type="entry name" value="NAD(P)-bd_dom_sf"/>
</dbReference>
<evidence type="ECO:0000256" key="6">
    <source>
        <dbReference type="ARBA" id="ARBA00050568"/>
    </source>
</evidence>
<reference evidence="8" key="1">
    <citation type="submission" date="2019-08" db="EMBL/GenBank/DDBJ databases">
        <title>The improved chromosome-level genome for the pearl oyster Pinctada fucata martensii using PacBio sequencing and Hi-C.</title>
        <authorList>
            <person name="Zheng Z."/>
        </authorList>
    </citation>
    <scope>NUCLEOTIDE SEQUENCE</scope>
    <source>
        <strain evidence="8">ZZ-2019</strain>
        <tissue evidence="8">Adductor muscle</tissue>
    </source>
</reference>
<evidence type="ECO:0000256" key="7">
    <source>
        <dbReference type="RuleBase" id="RU000363"/>
    </source>
</evidence>
<dbReference type="EMBL" id="VSWD01000009">
    <property type="protein sequence ID" value="KAK3093893.1"/>
    <property type="molecule type" value="Genomic_DNA"/>
</dbReference>
<evidence type="ECO:0000256" key="5">
    <source>
        <dbReference type="ARBA" id="ARBA00023098"/>
    </source>
</evidence>
<dbReference type="SUPFAM" id="SSF51735">
    <property type="entry name" value="NAD(P)-binding Rossmann-fold domains"/>
    <property type="match status" value="2"/>
</dbReference>
<dbReference type="GO" id="GO:0052650">
    <property type="term" value="F:all-trans-retinol dehydrogenase (NADP+) activity"/>
    <property type="evidence" value="ECO:0007669"/>
    <property type="project" value="UniProtKB-EC"/>
</dbReference>
<comment type="similarity">
    <text evidence="7">Belongs to the short-chain dehydrogenases/reductases (SDR) family.</text>
</comment>
<evidence type="ECO:0000256" key="1">
    <source>
        <dbReference type="ARBA" id="ARBA00004891"/>
    </source>
</evidence>